<evidence type="ECO:0000313" key="2">
    <source>
        <dbReference type="EMBL" id="CAD7204767.1"/>
    </source>
</evidence>
<organism evidence="2">
    <name type="scientific">Timema douglasi</name>
    <name type="common">Walking stick</name>
    <dbReference type="NCBI Taxonomy" id="61478"/>
    <lineage>
        <taxon>Eukaryota</taxon>
        <taxon>Metazoa</taxon>
        <taxon>Ecdysozoa</taxon>
        <taxon>Arthropoda</taxon>
        <taxon>Hexapoda</taxon>
        <taxon>Insecta</taxon>
        <taxon>Pterygota</taxon>
        <taxon>Neoptera</taxon>
        <taxon>Polyneoptera</taxon>
        <taxon>Phasmatodea</taxon>
        <taxon>Timematodea</taxon>
        <taxon>Timematoidea</taxon>
        <taxon>Timematidae</taxon>
        <taxon>Timema</taxon>
    </lineage>
</organism>
<reference evidence="2" key="1">
    <citation type="submission" date="2020-11" db="EMBL/GenBank/DDBJ databases">
        <authorList>
            <person name="Tran Van P."/>
        </authorList>
    </citation>
    <scope>NUCLEOTIDE SEQUENCE</scope>
</reference>
<protein>
    <submittedName>
        <fullName evidence="2">Uncharacterized protein</fullName>
    </submittedName>
</protein>
<accession>A0A7R8VY07</accession>
<evidence type="ECO:0000256" key="1">
    <source>
        <dbReference type="SAM" id="MobiDB-lite"/>
    </source>
</evidence>
<name>A0A7R8VY07_TIMDO</name>
<dbReference type="AlphaFoldDB" id="A0A7R8VY07"/>
<sequence length="293" mass="33199">MATLGYGDSQGAELDLRRGCTLISFPEEVNIWGRYCWGCGCGPLFDTRSPVSHGDMTILNPVWRPNEHEPDHVIGVIDKLPEPKRYLRDAENPVEFYSDREFIRRFRFSKDTVVNVIVHLLTGPNQKARGLPVTPLIKLVCGYLVRMSSTTISRIVKVLIFSNIRMKTRPETRQVRGNLLGDSGYPQSDLYTPVPDPQTPEERRYNTADKESGGVFVRDLHASDKSREPTCPLPPKSSLRVLCYTTSPSDAVSSHTEDPERPVEHVPVKNVRPNERGRAVRAAFIQRHFSHEH</sequence>
<dbReference type="EMBL" id="OA573109">
    <property type="protein sequence ID" value="CAD7204767.1"/>
    <property type="molecule type" value="Genomic_DNA"/>
</dbReference>
<feature type="region of interest" description="Disordered" evidence="1">
    <location>
        <begin position="177"/>
        <end position="206"/>
    </location>
</feature>
<gene>
    <name evidence="2" type="ORF">TDIB3V08_LOCUS10924</name>
</gene>
<proteinExistence type="predicted"/>